<organism evidence="1">
    <name type="scientific">marine sediment metagenome</name>
    <dbReference type="NCBI Taxonomy" id="412755"/>
    <lineage>
        <taxon>unclassified sequences</taxon>
        <taxon>metagenomes</taxon>
        <taxon>ecological metagenomes</taxon>
    </lineage>
</organism>
<evidence type="ECO:0000313" key="1">
    <source>
        <dbReference type="EMBL" id="KKM75707.1"/>
    </source>
</evidence>
<comment type="caution">
    <text evidence="1">The sequence shown here is derived from an EMBL/GenBank/DDBJ whole genome shotgun (WGS) entry which is preliminary data.</text>
</comment>
<proteinExistence type="predicted"/>
<dbReference type="AlphaFoldDB" id="A0A0F9N2G6"/>
<reference evidence="1" key="1">
    <citation type="journal article" date="2015" name="Nature">
        <title>Complex archaea that bridge the gap between prokaryotes and eukaryotes.</title>
        <authorList>
            <person name="Spang A."/>
            <person name="Saw J.H."/>
            <person name="Jorgensen S.L."/>
            <person name="Zaremba-Niedzwiedzka K."/>
            <person name="Martijn J."/>
            <person name="Lind A.E."/>
            <person name="van Eijk R."/>
            <person name="Schleper C."/>
            <person name="Guy L."/>
            <person name="Ettema T.J."/>
        </authorList>
    </citation>
    <scope>NUCLEOTIDE SEQUENCE</scope>
</reference>
<accession>A0A0F9N2G6</accession>
<name>A0A0F9N2G6_9ZZZZ</name>
<sequence length="196" mass="21141">MAYAKTTWNSGAAPGVDAAELNNLETQYDQVFTDIQHLDVGGRTADDHHDQSHPDSDHSDLQVVVKAADETVNNNNTVQNDDHLLFTVVTNAVYLVTMHLHYTSPTGTPNFRHQMVGPAGTTTDGIAMLDPNIVKSYTEVASSTLNPGINHLIVLQAIVRSGGTGGTVNFKWAQQTATSEDTKLLEGSTMIVRKVA</sequence>
<dbReference type="EMBL" id="LAZR01008927">
    <property type="protein sequence ID" value="KKM75707.1"/>
    <property type="molecule type" value="Genomic_DNA"/>
</dbReference>
<gene>
    <name evidence="1" type="ORF">LCGC14_1387530</name>
</gene>
<protein>
    <submittedName>
        <fullName evidence="1">Uncharacterized protein</fullName>
    </submittedName>
</protein>